<evidence type="ECO:0000313" key="9">
    <source>
        <dbReference type="Proteomes" id="UP000070444"/>
    </source>
</evidence>
<dbReference type="OMA" id="ICANCET"/>
<feature type="non-terminal residue" evidence="8">
    <location>
        <position position="1"/>
    </location>
</feature>
<dbReference type="InterPro" id="IPR000679">
    <property type="entry name" value="Znf_GATA"/>
</dbReference>
<dbReference type="STRING" id="796925.A0A137PHA9"/>
<keyword evidence="9" id="KW-1185">Reference proteome</keyword>
<dbReference type="PANTHER" id="PTHR10071:SF281">
    <property type="entry name" value="BOX A-BINDING FACTOR-RELATED"/>
    <property type="match status" value="1"/>
</dbReference>
<dbReference type="PANTHER" id="PTHR10071">
    <property type="entry name" value="TRANSCRIPTION FACTOR GATA FAMILY MEMBER"/>
    <property type="match status" value="1"/>
</dbReference>
<evidence type="ECO:0000256" key="5">
    <source>
        <dbReference type="ARBA" id="ARBA00023242"/>
    </source>
</evidence>
<evidence type="ECO:0000256" key="3">
    <source>
        <dbReference type="ARBA" id="ARBA00022771"/>
    </source>
</evidence>
<keyword evidence="4" id="KW-0862">Zinc</keyword>
<organism evidence="8 9">
    <name type="scientific">Conidiobolus coronatus (strain ATCC 28846 / CBS 209.66 / NRRL 28638)</name>
    <name type="common">Delacroixia coronata</name>
    <dbReference type="NCBI Taxonomy" id="796925"/>
    <lineage>
        <taxon>Eukaryota</taxon>
        <taxon>Fungi</taxon>
        <taxon>Fungi incertae sedis</taxon>
        <taxon>Zoopagomycota</taxon>
        <taxon>Entomophthoromycotina</taxon>
        <taxon>Entomophthoromycetes</taxon>
        <taxon>Entomophthorales</taxon>
        <taxon>Ancylistaceae</taxon>
        <taxon>Conidiobolus</taxon>
    </lineage>
</organism>
<dbReference type="PROSITE" id="PS00344">
    <property type="entry name" value="GATA_ZN_FINGER_1"/>
    <property type="match status" value="1"/>
</dbReference>
<accession>A0A137PHA9</accession>
<feature type="non-terminal residue" evidence="8">
    <location>
        <position position="50"/>
    </location>
</feature>
<evidence type="ECO:0000256" key="2">
    <source>
        <dbReference type="ARBA" id="ARBA00022723"/>
    </source>
</evidence>
<evidence type="ECO:0000259" key="7">
    <source>
        <dbReference type="PROSITE" id="PS50114"/>
    </source>
</evidence>
<sequence length="50" mass="5937">CANCFSTTTPLWRRDPQGRTICNACGLYYKLNKVHRPACLKQDVIRRRRR</sequence>
<evidence type="ECO:0000313" key="8">
    <source>
        <dbReference type="EMBL" id="KXN74396.1"/>
    </source>
</evidence>
<dbReference type="InterPro" id="IPR039355">
    <property type="entry name" value="Transcription_factor_GATA"/>
</dbReference>
<name>A0A137PHA9_CONC2</name>
<evidence type="ECO:0000256" key="1">
    <source>
        <dbReference type="ARBA" id="ARBA00004123"/>
    </source>
</evidence>
<dbReference type="GO" id="GO:0000122">
    <property type="term" value="P:negative regulation of transcription by RNA polymerase II"/>
    <property type="evidence" value="ECO:0007669"/>
    <property type="project" value="TreeGrafter"/>
</dbReference>
<dbReference type="AlphaFoldDB" id="A0A137PHA9"/>
<feature type="domain" description="GATA-type" evidence="7">
    <location>
        <begin position="1"/>
        <end position="48"/>
    </location>
</feature>
<dbReference type="Proteomes" id="UP000070444">
    <property type="component" value="Unassembled WGS sequence"/>
</dbReference>
<dbReference type="Pfam" id="PF00320">
    <property type="entry name" value="GATA"/>
    <property type="match status" value="1"/>
</dbReference>
<dbReference type="EMBL" id="KQ964424">
    <property type="protein sequence ID" value="KXN74396.1"/>
    <property type="molecule type" value="Genomic_DNA"/>
</dbReference>
<keyword evidence="5" id="KW-0539">Nucleus</keyword>
<reference evidence="8 9" key="1">
    <citation type="journal article" date="2015" name="Genome Biol. Evol.">
        <title>Phylogenomic analyses indicate that early fungi evolved digesting cell walls of algal ancestors of land plants.</title>
        <authorList>
            <person name="Chang Y."/>
            <person name="Wang S."/>
            <person name="Sekimoto S."/>
            <person name="Aerts A.L."/>
            <person name="Choi C."/>
            <person name="Clum A."/>
            <person name="LaButti K.M."/>
            <person name="Lindquist E.A."/>
            <person name="Yee Ngan C."/>
            <person name="Ohm R.A."/>
            <person name="Salamov A.A."/>
            <person name="Grigoriev I.V."/>
            <person name="Spatafora J.W."/>
            <person name="Berbee M.L."/>
        </authorList>
    </citation>
    <scope>NUCLEOTIDE SEQUENCE [LARGE SCALE GENOMIC DNA]</scope>
    <source>
        <strain evidence="8 9">NRRL 28638</strain>
    </source>
</reference>
<dbReference type="GO" id="GO:0000981">
    <property type="term" value="F:DNA-binding transcription factor activity, RNA polymerase II-specific"/>
    <property type="evidence" value="ECO:0007669"/>
    <property type="project" value="TreeGrafter"/>
</dbReference>
<keyword evidence="2" id="KW-0479">Metal-binding</keyword>
<dbReference type="CDD" id="cd00202">
    <property type="entry name" value="ZnF_GATA"/>
    <property type="match status" value="1"/>
</dbReference>
<dbReference type="GO" id="GO:0045944">
    <property type="term" value="P:positive regulation of transcription by RNA polymerase II"/>
    <property type="evidence" value="ECO:0007669"/>
    <property type="project" value="TreeGrafter"/>
</dbReference>
<dbReference type="InterPro" id="IPR013088">
    <property type="entry name" value="Znf_NHR/GATA"/>
</dbReference>
<evidence type="ECO:0000256" key="4">
    <source>
        <dbReference type="ARBA" id="ARBA00022833"/>
    </source>
</evidence>
<dbReference type="OrthoDB" id="515401at2759"/>
<gene>
    <name evidence="8" type="ORF">CONCODRAFT_25441</name>
</gene>
<dbReference type="GO" id="GO:0008270">
    <property type="term" value="F:zinc ion binding"/>
    <property type="evidence" value="ECO:0007669"/>
    <property type="project" value="UniProtKB-KW"/>
</dbReference>
<dbReference type="GO" id="GO:0000978">
    <property type="term" value="F:RNA polymerase II cis-regulatory region sequence-specific DNA binding"/>
    <property type="evidence" value="ECO:0007669"/>
    <property type="project" value="TreeGrafter"/>
</dbReference>
<keyword evidence="3 6" id="KW-0863">Zinc-finger</keyword>
<dbReference type="SUPFAM" id="SSF57716">
    <property type="entry name" value="Glucocorticoid receptor-like (DNA-binding domain)"/>
    <property type="match status" value="1"/>
</dbReference>
<dbReference type="PROSITE" id="PS50114">
    <property type="entry name" value="GATA_ZN_FINGER_2"/>
    <property type="match status" value="1"/>
</dbReference>
<protein>
    <submittedName>
        <fullName evidence="8">GATA-domain-containing protein</fullName>
    </submittedName>
</protein>
<comment type="subcellular location">
    <subcellularLocation>
        <location evidence="1">Nucleus</location>
    </subcellularLocation>
</comment>
<dbReference type="GO" id="GO:0005634">
    <property type="term" value="C:nucleus"/>
    <property type="evidence" value="ECO:0007669"/>
    <property type="project" value="UniProtKB-SubCell"/>
</dbReference>
<evidence type="ECO:0000256" key="6">
    <source>
        <dbReference type="PROSITE-ProRule" id="PRU00094"/>
    </source>
</evidence>
<dbReference type="SMART" id="SM00401">
    <property type="entry name" value="ZnF_GATA"/>
    <property type="match status" value="1"/>
</dbReference>
<dbReference type="Gene3D" id="3.30.50.10">
    <property type="entry name" value="Erythroid Transcription Factor GATA-1, subunit A"/>
    <property type="match status" value="1"/>
</dbReference>
<proteinExistence type="predicted"/>